<dbReference type="InterPro" id="IPR001451">
    <property type="entry name" value="Hexapep"/>
</dbReference>
<dbReference type="GO" id="GO:0008374">
    <property type="term" value="F:O-acyltransferase activity"/>
    <property type="evidence" value="ECO:0007669"/>
    <property type="project" value="TreeGrafter"/>
</dbReference>
<dbReference type="eggNOG" id="COG0110">
    <property type="taxonomic scope" value="Bacteria"/>
</dbReference>
<evidence type="ECO:0000313" key="5">
    <source>
        <dbReference type="Proteomes" id="UP000008366"/>
    </source>
</evidence>
<protein>
    <submittedName>
        <fullName evidence="4">Putative acetyltransferase</fullName>
    </submittedName>
</protein>
<dbReference type="SUPFAM" id="SSF51161">
    <property type="entry name" value="Trimeric LpxA-like enzymes"/>
    <property type="match status" value="1"/>
</dbReference>
<keyword evidence="2 4" id="KW-0808">Transferase</keyword>
<dbReference type="Pfam" id="PF00132">
    <property type="entry name" value="Hexapep"/>
    <property type="match status" value="1"/>
</dbReference>
<dbReference type="PANTHER" id="PTHR23416:SF23">
    <property type="entry name" value="ACETYLTRANSFERASE C18B11.09C-RELATED"/>
    <property type="match status" value="1"/>
</dbReference>
<dbReference type="InterPro" id="IPR051159">
    <property type="entry name" value="Hexapeptide_acetyltransf"/>
</dbReference>
<dbReference type="PANTHER" id="PTHR23416">
    <property type="entry name" value="SIALIC ACID SYNTHASE-RELATED"/>
    <property type="match status" value="1"/>
</dbReference>
<dbReference type="PROSITE" id="PS00101">
    <property type="entry name" value="HEXAPEP_TRANSFERASES"/>
    <property type="match status" value="1"/>
</dbReference>
<organism evidence="4 5">
    <name type="scientific">Kineosphaera limosa NBRC 100340</name>
    <dbReference type="NCBI Taxonomy" id="1184609"/>
    <lineage>
        <taxon>Bacteria</taxon>
        <taxon>Bacillati</taxon>
        <taxon>Actinomycetota</taxon>
        <taxon>Actinomycetes</taxon>
        <taxon>Micrococcales</taxon>
        <taxon>Dermatophilaceae</taxon>
        <taxon>Kineosphaera</taxon>
    </lineage>
</organism>
<evidence type="ECO:0000256" key="3">
    <source>
        <dbReference type="ARBA" id="ARBA00022737"/>
    </source>
</evidence>
<evidence type="ECO:0000256" key="1">
    <source>
        <dbReference type="ARBA" id="ARBA00007274"/>
    </source>
</evidence>
<keyword evidence="3" id="KW-0677">Repeat</keyword>
<proteinExistence type="inferred from homology"/>
<dbReference type="STRING" id="1184609.KILIM_024_00230"/>
<dbReference type="InterPro" id="IPR018357">
    <property type="entry name" value="Hexapep_transf_CS"/>
</dbReference>
<dbReference type="CDD" id="cd03357">
    <property type="entry name" value="LbH_MAT_GAT"/>
    <property type="match status" value="1"/>
</dbReference>
<accession>K6VHD0</accession>
<comment type="similarity">
    <text evidence="1">Belongs to the transferase hexapeptide repeat family.</text>
</comment>
<dbReference type="InterPro" id="IPR011004">
    <property type="entry name" value="Trimer_LpxA-like_sf"/>
</dbReference>
<dbReference type="Proteomes" id="UP000008366">
    <property type="component" value="Unassembled WGS sequence"/>
</dbReference>
<reference evidence="4 5" key="1">
    <citation type="submission" date="2012-08" db="EMBL/GenBank/DDBJ databases">
        <title>Whole genome shotgun sequence of Kineosphaera limosa NBRC 100340.</title>
        <authorList>
            <person name="Yoshida I."/>
            <person name="Isaki S."/>
            <person name="Hosoyama A."/>
            <person name="Tsuchikane K."/>
            <person name="Katsumata H."/>
            <person name="Ando Y."/>
            <person name="Ohji S."/>
            <person name="Hamada M."/>
            <person name="Tamura T."/>
            <person name="Yamazoe A."/>
            <person name="Yamazaki S."/>
            <person name="Fujita N."/>
        </authorList>
    </citation>
    <scope>NUCLEOTIDE SEQUENCE [LARGE SCALE GENOMIC DNA]</scope>
    <source>
        <strain evidence="4 5">NBRC 100340</strain>
    </source>
</reference>
<name>K6VHD0_9MICO</name>
<evidence type="ECO:0000313" key="4">
    <source>
        <dbReference type="EMBL" id="GAB95613.1"/>
    </source>
</evidence>
<dbReference type="AlphaFoldDB" id="K6VHD0"/>
<dbReference type="EMBL" id="BAHD01000024">
    <property type="protein sequence ID" value="GAB95613.1"/>
    <property type="molecule type" value="Genomic_DNA"/>
</dbReference>
<evidence type="ECO:0000256" key="2">
    <source>
        <dbReference type="ARBA" id="ARBA00022679"/>
    </source>
</evidence>
<sequence length="186" mass="19859">MELTDFRALVDSRTTLEAGTDAHRFMFESSQRALGITARLNAAHAPEEIRSLLSELTGQDLPESVNLFPPFYSEFGRNTHLGEGVFINMGCMFQDAGGIWIGDRSLIGHSAVLTTLNHSTDPQHRGDMIPAPIRIGADVWLGARVTVVPGVTIGDGAIVGAGSVVTKDVPARSVAVGVPARVIREV</sequence>
<gene>
    <name evidence="4" type="ORF">KILIM_024_00230</name>
</gene>
<dbReference type="OrthoDB" id="2643438at2"/>
<dbReference type="RefSeq" id="WP_006592145.1">
    <property type="nucleotide sequence ID" value="NZ_BAHD01000024.1"/>
</dbReference>
<keyword evidence="5" id="KW-1185">Reference proteome</keyword>
<comment type="caution">
    <text evidence="4">The sequence shown here is derived from an EMBL/GenBank/DDBJ whole genome shotgun (WGS) entry which is preliminary data.</text>
</comment>
<dbReference type="Gene3D" id="2.160.10.10">
    <property type="entry name" value="Hexapeptide repeat proteins"/>
    <property type="match status" value="1"/>
</dbReference>